<evidence type="ECO:0000256" key="1">
    <source>
        <dbReference type="ARBA" id="ARBA00001462"/>
    </source>
</evidence>
<dbReference type="EMBL" id="PYAU01000001">
    <property type="protein sequence ID" value="PSL38693.1"/>
    <property type="molecule type" value="Genomic_DNA"/>
</dbReference>
<comment type="catalytic activity">
    <reaction evidence="1">
        <text>Hydrolysis of terminal non-reducing alpha-L-arabinofuranoside residues in alpha-L-arabinosides.</text>
        <dbReference type="EC" id="3.2.1.55"/>
    </reaction>
</comment>
<comment type="caution">
    <text evidence="10">The sequence shown here is derived from an EMBL/GenBank/DDBJ whole genome shotgun (WGS) entry which is preliminary data.</text>
</comment>
<evidence type="ECO:0000313" key="11">
    <source>
        <dbReference type="Proteomes" id="UP000241203"/>
    </source>
</evidence>
<evidence type="ECO:0000256" key="2">
    <source>
        <dbReference type="ARBA" id="ARBA00007186"/>
    </source>
</evidence>
<dbReference type="GO" id="GO:0046556">
    <property type="term" value="F:alpha-L-arabinofuranosidase activity"/>
    <property type="evidence" value="ECO:0007669"/>
    <property type="project" value="UniProtKB-EC"/>
</dbReference>
<dbReference type="SMART" id="SM00813">
    <property type="entry name" value="Alpha-L-AF_C"/>
    <property type="match status" value="1"/>
</dbReference>
<keyword evidence="5" id="KW-0378">Hydrolase</keyword>
<dbReference type="PANTHER" id="PTHR43576">
    <property type="entry name" value="ALPHA-L-ARABINOFURANOSIDASE C-RELATED"/>
    <property type="match status" value="1"/>
</dbReference>
<evidence type="ECO:0000256" key="3">
    <source>
        <dbReference type="ARBA" id="ARBA00011165"/>
    </source>
</evidence>
<reference evidence="10 11" key="1">
    <citation type="submission" date="2018-03" db="EMBL/GenBank/DDBJ databases">
        <title>Genomic Encyclopedia of Archaeal and Bacterial Type Strains, Phase II (KMG-II): from individual species to whole genera.</title>
        <authorList>
            <person name="Goeker M."/>
        </authorList>
    </citation>
    <scope>NUCLEOTIDE SEQUENCE [LARGE SCALE GENOMIC DNA]</scope>
    <source>
        <strain evidence="10 11">DSM 21548</strain>
    </source>
</reference>
<dbReference type="Pfam" id="PF06964">
    <property type="entry name" value="Alpha-L-AF_C"/>
    <property type="match status" value="1"/>
</dbReference>
<comment type="subunit">
    <text evidence="3">Homohexamer; trimer of dimers.</text>
</comment>
<evidence type="ECO:0000259" key="9">
    <source>
        <dbReference type="SMART" id="SM00813"/>
    </source>
</evidence>
<evidence type="ECO:0000256" key="7">
    <source>
        <dbReference type="ARBA" id="ARBA00023295"/>
    </source>
</evidence>
<evidence type="ECO:0000313" key="10">
    <source>
        <dbReference type="EMBL" id="PSL38693.1"/>
    </source>
</evidence>
<name>A0A2P8GXK4_9MICO</name>
<dbReference type="RefSeq" id="WP_208019789.1">
    <property type="nucleotide sequence ID" value="NZ_PYAU01000001.1"/>
</dbReference>
<dbReference type="InterPro" id="IPR013780">
    <property type="entry name" value="Glyco_hydro_b"/>
</dbReference>
<evidence type="ECO:0000256" key="4">
    <source>
        <dbReference type="ARBA" id="ARBA00012670"/>
    </source>
</evidence>
<dbReference type="Pfam" id="PF22848">
    <property type="entry name" value="ASD1_dom"/>
    <property type="match status" value="1"/>
</dbReference>
<dbReference type="Gene3D" id="3.20.20.80">
    <property type="entry name" value="Glycosidases"/>
    <property type="match status" value="1"/>
</dbReference>
<feature type="domain" description="Alpha-L-arabinofuranosidase C-terminal" evidence="9">
    <location>
        <begin position="291"/>
        <end position="501"/>
    </location>
</feature>
<evidence type="ECO:0000256" key="6">
    <source>
        <dbReference type="ARBA" id="ARBA00023277"/>
    </source>
</evidence>
<sequence length="517" mass="56011">MTPSTITIDPTDVVGPVPRRLFGTFVEHMGRSVYDGIYEPGHPAAGADGFRSDVADLVRELGATTARYPGGNFVSGYRWEDGVGPVDERPVRLDAAWHSLETNRVGLHEFADWAESVDLELVYAVNLGTRGVAEAADVLEYINHPKGTALSERRRANGADAPFGVSVWCLGNEMDGPWQIGHKTADEYGRLAAEAARVMRFIDPDVELVAAGSSSADMPTFGEWERTVLRHTAGLIDHISLHAYYEELDGDVDSFLASAVGLDRFIEQVVGIVEEVRAEQGIERPIGISVDEWNVWYLSRWNDVDKDVVMTGDWPEAPRLIEDEYSVTDAVVVGSLLSSLLRHVDHVTMANLAQLVNVIAPIRTEPGGPAWRQTTFFPFQRTAALASGTVVRATVDAPEVATSRYGAVPVLDTAVTMSDDGTFAVFVTNRSTDASSPVELLVRGSHLELASAETLHTPAGADRHTRNTQDDQPVGMAPLGGVRVVHEGADSRVSVELPALSWSAISLRPTAQEAPRG</sequence>
<dbReference type="Proteomes" id="UP000241203">
    <property type="component" value="Unassembled WGS sequence"/>
</dbReference>
<dbReference type="InterPro" id="IPR010720">
    <property type="entry name" value="Alpha-L-AF_C"/>
</dbReference>
<dbReference type="SUPFAM" id="SSF51011">
    <property type="entry name" value="Glycosyl hydrolase domain"/>
    <property type="match status" value="1"/>
</dbReference>
<dbReference type="AlphaFoldDB" id="A0A2P8GXK4"/>
<protein>
    <recommendedName>
        <fullName evidence="4">non-reducing end alpha-L-arabinofuranosidase</fullName>
        <ecNumber evidence="4">3.2.1.55</ecNumber>
    </recommendedName>
</protein>
<keyword evidence="6" id="KW-0119">Carbohydrate metabolism</keyword>
<proteinExistence type="inferred from homology"/>
<evidence type="ECO:0000256" key="5">
    <source>
        <dbReference type="ARBA" id="ARBA00022801"/>
    </source>
</evidence>
<dbReference type="Gene3D" id="2.60.40.1180">
    <property type="entry name" value="Golgi alpha-mannosidase II"/>
    <property type="match status" value="1"/>
</dbReference>
<evidence type="ECO:0000256" key="8">
    <source>
        <dbReference type="SAM" id="MobiDB-lite"/>
    </source>
</evidence>
<dbReference type="EC" id="3.2.1.55" evidence="4"/>
<keyword evidence="7" id="KW-0326">Glycosidase</keyword>
<dbReference type="GO" id="GO:0046373">
    <property type="term" value="P:L-arabinose metabolic process"/>
    <property type="evidence" value="ECO:0007669"/>
    <property type="project" value="InterPro"/>
</dbReference>
<dbReference type="PANTHER" id="PTHR43576:SF3">
    <property type="entry name" value="ALPHA-L-ARABINOFURANOSIDASE C"/>
    <property type="match status" value="1"/>
</dbReference>
<gene>
    <name evidence="10" type="ORF">CLV49_2322</name>
</gene>
<organism evidence="10 11">
    <name type="scientific">Labedella gwakjiensis</name>
    <dbReference type="NCBI Taxonomy" id="390269"/>
    <lineage>
        <taxon>Bacteria</taxon>
        <taxon>Bacillati</taxon>
        <taxon>Actinomycetota</taxon>
        <taxon>Actinomycetes</taxon>
        <taxon>Micrococcales</taxon>
        <taxon>Microbacteriaceae</taxon>
        <taxon>Labedella</taxon>
    </lineage>
</organism>
<accession>A0A2P8GXK4</accession>
<dbReference type="SUPFAM" id="SSF51445">
    <property type="entry name" value="(Trans)glycosidases"/>
    <property type="match status" value="1"/>
</dbReference>
<feature type="region of interest" description="Disordered" evidence="8">
    <location>
        <begin position="455"/>
        <end position="476"/>
    </location>
</feature>
<comment type="similarity">
    <text evidence="2">Belongs to the glycosyl hydrolase 51 family.</text>
</comment>
<dbReference type="GO" id="GO:0000272">
    <property type="term" value="P:polysaccharide catabolic process"/>
    <property type="evidence" value="ECO:0007669"/>
    <property type="project" value="TreeGrafter"/>
</dbReference>
<dbReference type="InterPro" id="IPR055235">
    <property type="entry name" value="ASD1_cat"/>
</dbReference>
<dbReference type="InterPro" id="IPR017853">
    <property type="entry name" value="GH"/>
</dbReference>